<sequence>MDDKKYEEDPKVNFRGIKFQFPIRVHGVLKTPTSGFSRNYMWLQTASIGCKNISAKWFFDFGNHWKKPNEISDELKQTLTYGVAFELHEDSCKMDQEIVAEIQNLYPGNYKYVENHGNESYIWERDCLTIFVKRAYQYPAVYSIPEVSFCYSLETMSRKKFTQPTLGTLIITRIDFRITMLPNKKSRCDCS</sequence>
<accession>A0ABY4XHC8</accession>
<keyword evidence="2" id="KW-1185">Reference proteome</keyword>
<name>A0ABY4XHC8_9BACT</name>
<dbReference type="RefSeq" id="WP_235165421.1">
    <property type="nucleotide sequence ID" value="NZ_CP098805.1"/>
</dbReference>
<protein>
    <submittedName>
        <fullName evidence="1">Uncharacterized protein</fullName>
    </submittedName>
</protein>
<dbReference type="Proteomes" id="UP001055420">
    <property type="component" value="Chromosome"/>
</dbReference>
<organism evidence="1 2">
    <name type="scientific">Dyadobacter chenhuakuii</name>
    <dbReference type="NCBI Taxonomy" id="2909339"/>
    <lineage>
        <taxon>Bacteria</taxon>
        <taxon>Pseudomonadati</taxon>
        <taxon>Bacteroidota</taxon>
        <taxon>Cytophagia</taxon>
        <taxon>Cytophagales</taxon>
        <taxon>Spirosomataceae</taxon>
        <taxon>Dyadobacter</taxon>
    </lineage>
</organism>
<evidence type="ECO:0000313" key="1">
    <source>
        <dbReference type="EMBL" id="USJ29640.1"/>
    </source>
</evidence>
<proteinExistence type="predicted"/>
<evidence type="ECO:0000313" key="2">
    <source>
        <dbReference type="Proteomes" id="UP001055420"/>
    </source>
</evidence>
<reference evidence="1" key="1">
    <citation type="submission" date="2022-06" db="EMBL/GenBank/DDBJ databases">
        <title>Novel species in genus Dyadobacter.</title>
        <authorList>
            <person name="Ma C."/>
        </authorList>
    </citation>
    <scope>NUCLEOTIDE SEQUENCE</scope>
    <source>
        <strain evidence="1">CY22</strain>
    </source>
</reference>
<dbReference type="EMBL" id="CP098805">
    <property type="protein sequence ID" value="USJ29640.1"/>
    <property type="molecule type" value="Genomic_DNA"/>
</dbReference>
<gene>
    <name evidence="1" type="ORF">NFI80_17355</name>
</gene>